<accession>A0ABS4J1X1</accession>
<evidence type="ECO:0000313" key="2">
    <source>
        <dbReference type="Proteomes" id="UP001519287"/>
    </source>
</evidence>
<name>A0ABS4J1X1_9BACL</name>
<organism evidence="1 2">
    <name type="scientific">Paenibacillus eucommiae</name>
    <dbReference type="NCBI Taxonomy" id="1355755"/>
    <lineage>
        <taxon>Bacteria</taxon>
        <taxon>Bacillati</taxon>
        <taxon>Bacillota</taxon>
        <taxon>Bacilli</taxon>
        <taxon>Bacillales</taxon>
        <taxon>Paenibacillaceae</taxon>
        <taxon>Paenibacillus</taxon>
    </lineage>
</organism>
<protein>
    <submittedName>
        <fullName evidence="1">Uncharacterized protein</fullName>
    </submittedName>
</protein>
<proteinExistence type="predicted"/>
<evidence type="ECO:0000313" key="1">
    <source>
        <dbReference type="EMBL" id="MBP1993813.1"/>
    </source>
</evidence>
<comment type="caution">
    <text evidence="1">The sequence shown here is derived from an EMBL/GenBank/DDBJ whole genome shotgun (WGS) entry which is preliminary data.</text>
</comment>
<sequence>MSARSRGGPDDLTMFFIVKSSGPLHILALTMKNIVKITFYYPECPSALF</sequence>
<dbReference type="Proteomes" id="UP001519287">
    <property type="component" value="Unassembled WGS sequence"/>
</dbReference>
<dbReference type="EMBL" id="JAGGLB010000021">
    <property type="protein sequence ID" value="MBP1993813.1"/>
    <property type="molecule type" value="Genomic_DNA"/>
</dbReference>
<gene>
    <name evidence="1" type="ORF">J2Z66_005439</name>
</gene>
<reference evidence="1 2" key="1">
    <citation type="submission" date="2021-03" db="EMBL/GenBank/DDBJ databases">
        <title>Genomic Encyclopedia of Type Strains, Phase IV (KMG-IV): sequencing the most valuable type-strain genomes for metagenomic binning, comparative biology and taxonomic classification.</title>
        <authorList>
            <person name="Goeker M."/>
        </authorList>
    </citation>
    <scope>NUCLEOTIDE SEQUENCE [LARGE SCALE GENOMIC DNA]</scope>
    <source>
        <strain evidence="1 2">DSM 26048</strain>
    </source>
</reference>
<keyword evidence="2" id="KW-1185">Reference proteome</keyword>